<gene>
    <name evidence="12" type="ordered locus">Sthe_3502</name>
</gene>
<accession>D1CAQ8</accession>
<feature type="binding site" evidence="10">
    <location>
        <position position="153"/>
    </location>
    <ligand>
        <name>FAD</name>
        <dbReference type="ChEBI" id="CHEBI:57692"/>
    </ligand>
</feature>
<reference evidence="13" key="1">
    <citation type="submission" date="2009-11" db="EMBL/GenBank/DDBJ databases">
        <title>The complete chromosome 2 of Sphaerobacter thermophilus DSM 20745.</title>
        <authorList>
            <person name="Lucas S."/>
            <person name="Copeland A."/>
            <person name="Lapidus A."/>
            <person name="Glavina del Rio T."/>
            <person name="Dalin E."/>
            <person name="Tice H."/>
            <person name="Bruce D."/>
            <person name="Goodwin L."/>
            <person name="Pitluck S."/>
            <person name="Kyrpides N."/>
            <person name="Mavromatis K."/>
            <person name="Ivanova N."/>
            <person name="Mikhailova N."/>
            <person name="LaButti K.M."/>
            <person name="Clum A."/>
            <person name="Sun H.I."/>
            <person name="Brettin T."/>
            <person name="Detter J.C."/>
            <person name="Han C."/>
            <person name="Larimer F."/>
            <person name="Land M."/>
            <person name="Hauser L."/>
            <person name="Markowitz V."/>
            <person name="Cheng J.F."/>
            <person name="Hugenholtz P."/>
            <person name="Woyke T."/>
            <person name="Wu D."/>
            <person name="Steenblock K."/>
            <person name="Schneider S."/>
            <person name="Pukall R."/>
            <person name="Goeker M."/>
            <person name="Klenk H.P."/>
            <person name="Eisen J.A."/>
        </authorList>
    </citation>
    <scope>NUCLEOTIDE SEQUENCE [LARGE SCALE GENOMIC DNA]</scope>
    <source>
        <strain evidence="13">ATCC 49802 / DSM 20745 / S 6022</strain>
    </source>
</reference>
<dbReference type="RefSeq" id="WP_012873936.1">
    <property type="nucleotide sequence ID" value="NC_013524.1"/>
</dbReference>
<dbReference type="GO" id="GO:0000166">
    <property type="term" value="F:nucleotide binding"/>
    <property type="evidence" value="ECO:0007669"/>
    <property type="project" value="UniProtKB-KW"/>
</dbReference>
<dbReference type="UniPathway" id="UPA00261">
    <property type="reaction ID" value="UER00373"/>
</dbReference>
<dbReference type="GO" id="GO:0010133">
    <property type="term" value="P:L-proline catabolic process to L-glutamate"/>
    <property type="evidence" value="ECO:0007669"/>
    <property type="project" value="UniProtKB-UniPathway"/>
</dbReference>
<dbReference type="EC" id="1.5.5.2" evidence="2"/>
<evidence type="ECO:0000256" key="6">
    <source>
        <dbReference type="ARBA" id="ARBA00023002"/>
    </source>
</evidence>
<evidence type="ECO:0000256" key="8">
    <source>
        <dbReference type="ARBA" id="ARBA00048779"/>
    </source>
</evidence>
<keyword evidence="4 10" id="KW-0547">Nucleotide-binding</keyword>
<keyword evidence="3" id="KW-0285">Flavoprotein</keyword>
<evidence type="ECO:0000256" key="7">
    <source>
        <dbReference type="ARBA" id="ARBA00023062"/>
    </source>
</evidence>
<dbReference type="PANTHER" id="PTHR13914">
    <property type="entry name" value="PROLINE OXIDASE"/>
    <property type="match status" value="1"/>
</dbReference>
<feature type="binding site" evidence="9">
    <location>
        <position position="307"/>
    </location>
    <ligand>
        <name>substrate</name>
    </ligand>
</feature>
<reference evidence="12 13" key="2">
    <citation type="journal article" date="2010" name="Stand. Genomic Sci.">
        <title>Complete genome sequence of Desulfohalobium retbaense type strain (HR(100)).</title>
        <authorList>
            <person name="Spring S."/>
            <person name="Nolan M."/>
            <person name="Lapidus A."/>
            <person name="Glavina Del Rio T."/>
            <person name="Copeland A."/>
            <person name="Tice H."/>
            <person name="Cheng J.F."/>
            <person name="Lucas S."/>
            <person name="Land M."/>
            <person name="Chen F."/>
            <person name="Bruce D."/>
            <person name="Goodwin L."/>
            <person name="Pitluck S."/>
            <person name="Ivanova N."/>
            <person name="Mavromatis K."/>
            <person name="Mikhailova N."/>
            <person name="Pati A."/>
            <person name="Chen A."/>
            <person name="Palaniappan K."/>
            <person name="Hauser L."/>
            <person name="Chang Y.J."/>
            <person name="Jeffries C.D."/>
            <person name="Munk C."/>
            <person name="Kiss H."/>
            <person name="Chain P."/>
            <person name="Han C."/>
            <person name="Brettin T."/>
            <person name="Detter J.C."/>
            <person name="Schuler E."/>
            <person name="Goker M."/>
            <person name="Rohde M."/>
            <person name="Bristow J."/>
            <person name="Eisen J.A."/>
            <person name="Markowitz V."/>
            <person name="Hugenholtz P."/>
            <person name="Kyrpides N.C."/>
            <person name="Klenk H.P."/>
        </authorList>
    </citation>
    <scope>NUCLEOTIDE SEQUENCE [LARGE SCALE GENOMIC DNA]</scope>
    <source>
        <strain evidence="13">ATCC 49802 / DSM 20745 / S 6022</strain>
    </source>
</reference>
<dbReference type="SUPFAM" id="SSF51730">
    <property type="entry name" value="FAD-linked oxidoreductase"/>
    <property type="match status" value="1"/>
</dbReference>
<dbReference type="Pfam" id="PF01619">
    <property type="entry name" value="Pro_dh"/>
    <property type="match status" value="1"/>
</dbReference>
<dbReference type="InterPro" id="IPR008219">
    <property type="entry name" value="PRODH_bac_arc"/>
</dbReference>
<dbReference type="InterPro" id="IPR015659">
    <property type="entry name" value="Proline_oxidase"/>
</dbReference>
<keyword evidence="6" id="KW-0560">Oxidoreductase</keyword>
<dbReference type="GO" id="GO:0004657">
    <property type="term" value="F:proline dehydrogenase activity"/>
    <property type="evidence" value="ECO:0007669"/>
    <property type="project" value="UniProtKB-EC"/>
</dbReference>
<feature type="domain" description="Proline dehydrogenase" evidence="11">
    <location>
        <begin position="67"/>
        <end position="319"/>
    </location>
</feature>
<dbReference type="PANTHER" id="PTHR13914:SF0">
    <property type="entry name" value="PROLINE DEHYDROGENASE 1, MITOCHONDRIAL"/>
    <property type="match status" value="1"/>
</dbReference>
<keyword evidence="7" id="KW-0642">Proline metabolism</keyword>
<sequence>MTAHGSSTLGENPLGQVSASVNLVFRKGILMATSNRWVSRFVRRYGMRLGAGRFVAGETFDEAVPVLRRLNEQGLRTNTTLLGEGVRDETMARGVADTYCDVLDRIAAEGLQTNIALKLTHLGLDLGEDIAYENVKRVVAHAATVGNFIRIDMEESARVDATLAIYRRLRADGFDNVGTVLQAMLYRTARDLEDLLPLKPNLRLVKGAYLESADVAYQKKSEVDRNYLYLAERMLDECSFTAIATHDERIIAHVIDYTKRHGIGSDRFEFQMLYGIRPQLQRDLVRQGYRVLVATPYGSEWYFYLMRRLAERPANLLFVLRGLAR</sequence>
<evidence type="ECO:0000256" key="9">
    <source>
        <dbReference type="PIRSR" id="PIRSR000196-1"/>
    </source>
</evidence>
<feature type="binding site" evidence="10">
    <location>
        <begin position="206"/>
        <end position="208"/>
    </location>
    <ligand>
        <name>FAD</name>
        <dbReference type="ChEBI" id="CHEBI:57692"/>
    </ligand>
</feature>
<organism evidence="12 13">
    <name type="scientific">Sphaerobacter thermophilus (strain ATCC 49802 / DSM 20745 / KCCM 41009 / NCIMB 13125 / S 6022)</name>
    <dbReference type="NCBI Taxonomy" id="479434"/>
    <lineage>
        <taxon>Bacteria</taxon>
        <taxon>Pseudomonadati</taxon>
        <taxon>Thermomicrobiota</taxon>
        <taxon>Thermomicrobia</taxon>
        <taxon>Sphaerobacterales</taxon>
        <taxon>Sphaerobacterineae</taxon>
        <taxon>Sphaerobacteraceae</taxon>
        <taxon>Sphaerobacter</taxon>
    </lineage>
</organism>
<feature type="binding site" evidence="9">
    <location>
        <position position="118"/>
    </location>
    <ligand>
        <name>substrate</name>
    </ligand>
</feature>
<dbReference type="HOGENOM" id="CLU_061158_0_0_0"/>
<dbReference type="KEGG" id="sti:Sthe_3502"/>
<evidence type="ECO:0000313" key="12">
    <source>
        <dbReference type="EMBL" id="ACZ40901.1"/>
    </source>
</evidence>
<feature type="binding site" evidence="9">
    <location>
        <position position="308"/>
    </location>
    <ligand>
        <name>substrate</name>
    </ligand>
</feature>
<evidence type="ECO:0000256" key="5">
    <source>
        <dbReference type="ARBA" id="ARBA00022827"/>
    </source>
</evidence>
<dbReference type="Proteomes" id="UP000002027">
    <property type="component" value="Chromosome 2"/>
</dbReference>
<feature type="binding site" evidence="10">
    <location>
        <position position="220"/>
    </location>
    <ligand>
        <name>FAD</name>
        <dbReference type="ChEBI" id="CHEBI:57692"/>
    </ligand>
</feature>
<keyword evidence="5 10" id="KW-0274">FAD</keyword>
<evidence type="ECO:0000256" key="10">
    <source>
        <dbReference type="PIRSR" id="PIRSR000196-2"/>
    </source>
</evidence>
<feature type="binding site" evidence="10">
    <location>
        <position position="182"/>
    </location>
    <ligand>
        <name>FAD</name>
        <dbReference type="ChEBI" id="CHEBI:57692"/>
    </ligand>
</feature>
<dbReference type="Gene3D" id="3.20.20.220">
    <property type="match status" value="1"/>
</dbReference>
<evidence type="ECO:0000256" key="4">
    <source>
        <dbReference type="ARBA" id="ARBA00022741"/>
    </source>
</evidence>
<dbReference type="InParanoid" id="D1CAQ8"/>
<dbReference type="eggNOG" id="COG0506">
    <property type="taxonomic scope" value="Bacteria"/>
</dbReference>
<proteinExistence type="predicted"/>
<dbReference type="EMBL" id="CP001824">
    <property type="protein sequence ID" value="ACZ40901.1"/>
    <property type="molecule type" value="Genomic_DNA"/>
</dbReference>
<protein>
    <recommendedName>
        <fullName evidence="2">proline dehydrogenase</fullName>
        <ecNumber evidence="2">1.5.5.2</ecNumber>
    </recommendedName>
</protein>
<feature type="binding site" evidence="10">
    <location>
        <begin position="245"/>
        <end position="246"/>
    </location>
    <ligand>
        <name>FAD</name>
        <dbReference type="ChEBI" id="CHEBI:57692"/>
    </ligand>
</feature>
<dbReference type="PIRSF" id="PIRSF000196">
    <property type="entry name" value="Pro_dehydrog"/>
    <property type="match status" value="1"/>
</dbReference>
<evidence type="ECO:0000313" key="13">
    <source>
        <dbReference type="Proteomes" id="UP000002027"/>
    </source>
</evidence>
<evidence type="ECO:0000256" key="2">
    <source>
        <dbReference type="ARBA" id="ARBA00012695"/>
    </source>
</evidence>
<dbReference type="AlphaFoldDB" id="D1CAQ8"/>
<comment type="pathway">
    <text evidence="1">Amino-acid degradation; L-proline degradation into L-glutamate; L-glutamate from L-proline: step 1/2.</text>
</comment>
<keyword evidence="13" id="KW-1185">Reference proteome</keyword>
<comment type="cofactor">
    <cofactor evidence="10">
        <name>FAD</name>
        <dbReference type="ChEBI" id="CHEBI:57692"/>
    </cofactor>
    <text evidence="10">Binds 1 FAD per subunit.</text>
</comment>
<dbReference type="InterPro" id="IPR002872">
    <property type="entry name" value="Proline_DH_dom"/>
</dbReference>
<evidence type="ECO:0000256" key="1">
    <source>
        <dbReference type="ARBA" id="ARBA00004739"/>
    </source>
</evidence>
<dbReference type="InterPro" id="IPR029041">
    <property type="entry name" value="FAD-linked_oxidoreductase-like"/>
</dbReference>
<dbReference type="STRING" id="479434.Sthe_3502"/>
<comment type="catalytic activity">
    <reaction evidence="8">
        <text>L-proline + a quinone = (S)-1-pyrroline-5-carboxylate + a quinol + H(+)</text>
        <dbReference type="Rhea" id="RHEA:23784"/>
        <dbReference type="ChEBI" id="CHEBI:15378"/>
        <dbReference type="ChEBI" id="CHEBI:17388"/>
        <dbReference type="ChEBI" id="CHEBI:24646"/>
        <dbReference type="ChEBI" id="CHEBI:60039"/>
        <dbReference type="ChEBI" id="CHEBI:132124"/>
        <dbReference type="EC" id="1.5.5.2"/>
    </reaction>
</comment>
<evidence type="ECO:0000256" key="3">
    <source>
        <dbReference type="ARBA" id="ARBA00022630"/>
    </source>
</evidence>
<evidence type="ECO:0000259" key="11">
    <source>
        <dbReference type="Pfam" id="PF01619"/>
    </source>
</evidence>
<name>D1CAQ8_SPHTD</name>
<dbReference type="FunCoup" id="D1CAQ8">
    <property type="interactions" value="30"/>
</dbReference>